<dbReference type="Proteomes" id="UP000321518">
    <property type="component" value="Unassembled WGS sequence"/>
</dbReference>
<dbReference type="EMBL" id="BJWK01000027">
    <property type="protein sequence ID" value="GEM12813.1"/>
    <property type="molecule type" value="Genomic_DNA"/>
</dbReference>
<feature type="region of interest" description="Disordered" evidence="4">
    <location>
        <begin position="1"/>
        <end position="84"/>
    </location>
</feature>
<feature type="region of interest" description="Disordered" evidence="4">
    <location>
        <begin position="496"/>
        <end position="544"/>
    </location>
</feature>
<protein>
    <submittedName>
        <fullName evidence="5">WD repeat protein 70</fullName>
    </submittedName>
</protein>
<reference evidence="5 6" key="1">
    <citation type="submission" date="2019-07" db="EMBL/GenBank/DDBJ databases">
        <title>Rhodotorula toruloides NBRC10032 genome sequencing.</title>
        <authorList>
            <person name="Shida Y."/>
            <person name="Takaku H."/>
            <person name="Ogasawara W."/>
            <person name="Mori K."/>
        </authorList>
    </citation>
    <scope>NUCLEOTIDE SEQUENCE [LARGE SCALE GENOMIC DNA]</scope>
    <source>
        <strain evidence="5 6">NBRC10032</strain>
    </source>
</reference>
<dbReference type="OrthoDB" id="10264376at2759"/>
<comment type="caution">
    <text evidence="5">The sequence shown here is derived from an EMBL/GenBank/DDBJ whole genome shotgun (WGS) entry which is preliminary data.</text>
</comment>
<dbReference type="GO" id="GO:0005634">
    <property type="term" value="C:nucleus"/>
    <property type="evidence" value="ECO:0007669"/>
    <property type="project" value="TreeGrafter"/>
</dbReference>
<evidence type="ECO:0000256" key="3">
    <source>
        <dbReference type="PROSITE-ProRule" id="PRU00221"/>
    </source>
</evidence>
<dbReference type="PRINTS" id="PR00320">
    <property type="entry name" value="GPROTEINBRPT"/>
</dbReference>
<feature type="compositionally biased region" description="Polar residues" evidence="4">
    <location>
        <begin position="579"/>
        <end position="593"/>
    </location>
</feature>
<feature type="region of interest" description="Disordered" evidence="4">
    <location>
        <begin position="576"/>
        <end position="611"/>
    </location>
</feature>
<dbReference type="Gene3D" id="2.130.10.10">
    <property type="entry name" value="YVTN repeat-like/Quinoprotein amine dehydrogenase"/>
    <property type="match status" value="2"/>
</dbReference>
<sequence length="611" mass="65344">MDELTGLPLAFGKQAPAKKADISRIDITKRADAPAKPARQQIAATELEEEDAAPVPVRESPAAEAAEGAEAGEASRAGGEKRDELPVTHEVVMKDHVKTVSALSVDPAGARVVSGSYDYDCKLWDFGGMNASFKPFRTFECRPGHQASLHSFVCPRRKLTGVVAVQVLDVQFSMTGDSFLAATGSTQVKLYDRDGAEICEFNKGDMYIRDLRNTDGHVAAVTAVAWHPKNHSLFLTASSDSTLRIWDRENRRKSKSVIVVKSKERGGKTKVTACAWSPDGKTIAAACDDGAIHLWAASSNFTRPNSTCEGAHEKGTITSSIVFSPDGKHLATRGGDGTLKLWNPKALKKPLGVATSLPSLNSETNAVFSPDGRYVLTGTAGAHAGVLAGGVAEERAKELEKEGGVGAGRVMVYSTEGLQLVRAIDISPFSVVRVLWHPRINQILTGSADGSIHILYSPTTAVKGVTLAVTRAPKARAADDFASGGDLDRPIIAPHSLPMFKEDGGMGTSAGGRGGKRKREKERHDPQKTLKPMPPVVGPGRGGRIGAAATQHVVQGLVRNSMRDQDPREALLKYATADPNDNTWTKAWASTQPKPVFDTRPDPEEEEEKGQ</sequence>
<feature type="repeat" description="WD" evidence="3">
    <location>
        <begin position="214"/>
        <end position="256"/>
    </location>
</feature>
<dbReference type="GO" id="GO:0035861">
    <property type="term" value="C:site of double-strand break"/>
    <property type="evidence" value="ECO:0007669"/>
    <property type="project" value="TreeGrafter"/>
</dbReference>
<evidence type="ECO:0000256" key="1">
    <source>
        <dbReference type="ARBA" id="ARBA00022574"/>
    </source>
</evidence>
<dbReference type="AlphaFoldDB" id="A0A511KR43"/>
<keyword evidence="2" id="KW-0677">Repeat</keyword>
<dbReference type="SMART" id="SM00320">
    <property type="entry name" value="WD40"/>
    <property type="match status" value="6"/>
</dbReference>
<feature type="repeat" description="WD" evidence="3">
    <location>
        <begin position="264"/>
        <end position="295"/>
    </location>
</feature>
<dbReference type="InterPro" id="IPR051858">
    <property type="entry name" value="WD_repeat_GAD-1"/>
</dbReference>
<dbReference type="PROSITE" id="PS50082">
    <property type="entry name" value="WD_REPEATS_2"/>
    <property type="match status" value="4"/>
</dbReference>
<gene>
    <name evidence="5" type="ORF">Rt10032_c27g6830</name>
</gene>
<feature type="repeat" description="WD" evidence="3">
    <location>
        <begin position="320"/>
        <end position="343"/>
    </location>
</feature>
<evidence type="ECO:0000256" key="2">
    <source>
        <dbReference type="ARBA" id="ARBA00022737"/>
    </source>
</evidence>
<dbReference type="InterPro" id="IPR036322">
    <property type="entry name" value="WD40_repeat_dom_sf"/>
</dbReference>
<dbReference type="InterPro" id="IPR001680">
    <property type="entry name" value="WD40_rpt"/>
</dbReference>
<evidence type="ECO:0000313" key="6">
    <source>
        <dbReference type="Proteomes" id="UP000321518"/>
    </source>
</evidence>
<proteinExistence type="predicted"/>
<evidence type="ECO:0000313" key="5">
    <source>
        <dbReference type="EMBL" id="GEM12813.1"/>
    </source>
</evidence>
<dbReference type="PROSITE" id="PS50294">
    <property type="entry name" value="WD_REPEATS_REGION"/>
    <property type="match status" value="3"/>
</dbReference>
<dbReference type="PANTHER" id="PTHR16017">
    <property type="entry name" value="GASTRULATION DEFECTIVE PROTEIN 1-RELATED"/>
    <property type="match status" value="1"/>
</dbReference>
<dbReference type="SUPFAM" id="SSF50978">
    <property type="entry name" value="WD40 repeat-like"/>
    <property type="match status" value="1"/>
</dbReference>
<feature type="repeat" description="WD" evidence="3">
    <location>
        <begin position="93"/>
        <end position="125"/>
    </location>
</feature>
<feature type="compositionally biased region" description="Low complexity" evidence="4">
    <location>
        <begin position="58"/>
        <end position="77"/>
    </location>
</feature>
<dbReference type="CDD" id="cd00200">
    <property type="entry name" value="WD40"/>
    <property type="match status" value="1"/>
</dbReference>
<organism evidence="5 6">
    <name type="scientific">Rhodotorula toruloides</name>
    <name type="common">Yeast</name>
    <name type="synonym">Rhodosporidium toruloides</name>
    <dbReference type="NCBI Taxonomy" id="5286"/>
    <lineage>
        <taxon>Eukaryota</taxon>
        <taxon>Fungi</taxon>
        <taxon>Dikarya</taxon>
        <taxon>Basidiomycota</taxon>
        <taxon>Pucciniomycotina</taxon>
        <taxon>Microbotryomycetes</taxon>
        <taxon>Sporidiobolales</taxon>
        <taxon>Sporidiobolaceae</taxon>
        <taxon>Rhodotorula</taxon>
    </lineage>
</organism>
<name>A0A511KR43_RHOTO</name>
<dbReference type="InterPro" id="IPR020472">
    <property type="entry name" value="WD40_PAC1"/>
</dbReference>
<dbReference type="Pfam" id="PF00400">
    <property type="entry name" value="WD40"/>
    <property type="match status" value="4"/>
</dbReference>
<dbReference type="PANTHER" id="PTHR16017:SF0">
    <property type="entry name" value="WD REPEAT-CONTAINING PROTEIN 70"/>
    <property type="match status" value="1"/>
</dbReference>
<keyword evidence="1 3" id="KW-0853">WD repeat</keyword>
<evidence type="ECO:0000256" key="4">
    <source>
        <dbReference type="SAM" id="MobiDB-lite"/>
    </source>
</evidence>
<accession>A0A511KR43</accession>
<feature type="compositionally biased region" description="Basic and acidic residues" evidence="4">
    <location>
        <begin position="18"/>
        <end position="33"/>
    </location>
</feature>
<dbReference type="InterPro" id="IPR015943">
    <property type="entry name" value="WD40/YVTN_repeat-like_dom_sf"/>
</dbReference>